<sequence length="374" mass="40197">MPIRPVRRIARTLLGTTFVASGVNGLMNPKPRAAAASALADKGRDSLPDQLAAKVPDDPSRVVQVNAMAQVAGGVLLAIGRAPRPAAFVLAATVVPGTVTEQDFWAESDPDLKAVKRAGFLKDLGLLGGLLIASADTEGKPSLGWRGRRVARKLVDRSPTLAEQARDEGVVIIDAAKSRGSQLAEVARDRGPQWAEAARDRGEHLAELARERAPQLAEAARDRGSHLAEVARDRGPQLADAARGRGEHFAERARERAPQLADTARDRGSHFAEVAKDRAETARERGTEAAEVARRRGSKAADRARERANAAAETARERGVHAAELAEDRKAHLADGRRRPRRRLARSAADLADLVERDTATTASAVRRRAARWS</sequence>
<reference evidence="7" key="1">
    <citation type="journal article" date="2019" name="Int. J. Syst. Evol. Microbiol.">
        <title>The Global Catalogue of Microorganisms (GCM) 10K type strain sequencing project: providing services to taxonomists for standard genome sequencing and annotation.</title>
        <authorList>
            <consortium name="The Broad Institute Genomics Platform"/>
            <consortium name="The Broad Institute Genome Sequencing Center for Infectious Disease"/>
            <person name="Wu L."/>
            <person name="Ma J."/>
        </authorList>
    </citation>
    <scope>NUCLEOTIDE SEQUENCE [LARGE SCALE GENOMIC DNA]</scope>
    <source>
        <strain evidence="7">IBRC-M 10490</strain>
    </source>
</reference>
<organism evidence="6 7">
    <name type="scientific">Nocardia halotolerans</name>
    <dbReference type="NCBI Taxonomy" id="1755878"/>
    <lineage>
        <taxon>Bacteria</taxon>
        <taxon>Bacillati</taxon>
        <taxon>Actinomycetota</taxon>
        <taxon>Actinomycetes</taxon>
        <taxon>Mycobacteriales</taxon>
        <taxon>Nocardiaceae</taxon>
        <taxon>Nocardia</taxon>
    </lineage>
</organism>
<dbReference type="Proteomes" id="UP001595844">
    <property type="component" value="Unassembled WGS sequence"/>
</dbReference>
<feature type="region of interest" description="Disordered" evidence="5">
    <location>
        <begin position="236"/>
        <end position="374"/>
    </location>
</feature>
<evidence type="ECO:0000256" key="2">
    <source>
        <dbReference type="ARBA" id="ARBA00022692"/>
    </source>
</evidence>
<protein>
    <submittedName>
        <fullName evidence="6">DoxX family protein</fullName>
    </submittedName>
</protein>
<gene>
    <name evidence="6" type="ORF">ACFO5K_15275</name>
</gene>
<keyword evidence="7" id="KW-1185">Reference proteome</keyword>
<dbReference type="InterPro" id="IPR032808">
    <property type="entry name" value="DoxX"/>
</dbReference>
<name>A0ABV8VJ65_9NOCA</name>
<evidence type="ECO:0000313" key="6">
    <source>
        <dbReference type="EMBL" id="MFC4375462.1"/>
    </source>
</evidence>
<dbReference type="Pfam" id="PF07681">
    <property type="entry name" value="DoxX"/>
    <property type="match status" value="1"/>
</dbReference>
<proteinExistence type="predicted"/>
<dbReference type="RefSeq" id="WP_378562207.1">
    <property type="nucleotide sequence ID" value="NZ_JBHSDL010000014.1"/>
</dbReference>
<comment type="caution">
    <text evidence="6">The sequence shown here is derived from an EMBL/GenBank/DDBJ whole genome shotgun (WGS) entry which is preliminary data.</text>
</comment>
<evidence type="ECO:0000256" key="1">
    <source>
        <dbReference type="ARBA" id="ARBA00004141"/>
    </source>
</evidence>
<evidence type="ECO:0000256" key="3">
    <source>
        <dbReference type="ARBA" id="ARBA00022989"/>
    </source>
</evidence>
<feature type="compositionally biased region" description="Basic and acidic residues" evidence="5">
    <location>
        <begin position="242"/>
        <end position="337"/>
    </location>
</feature>
<evidence type="ECO:0000313" key="7">
    <source>
        <dbReference type="Proteomes" id="UP001595844"/>
    </source>
</evidence>
<evidence type="ECO:0000256" key="5">
    <source>
        <dbReference type="SAM" id="MobiDB-lite"/>
    </source>
</evidence>
<keyword evidence="4" id="KW-0472">Membrane</keyword>
<accession>A0ABV8VJ65</accession>
<keyword evidence="3" id="KW-1133">Transmembrane helix</keyword>
<keyword evidence="2" id="KW-0812">Transmembrane</keyword>
<comment type="subcellular location">
    <subcellularLocation>
        <location evidence="1">Membrane</location>
        <topology evidence="1">Multi-pass membrane protein</topology>
    </subcellularLocation>
</comment>
<evidence type="ECO:0000256" key="4">
    <source>
        <dbReference type="ARBA" id="ARBA00023136"/>
    </source>
</evidence>
<dbReference type="EMBL" id="JBHSDL010000014">
    <property type="protein sequence ID" value="MFC4375462.1"/>
    <property type="molecule type" value="Genomic_DNA"/>
</dbReference>